<accession>X1A0G0</accession>
<dbReference type="EMBL" id="BART01018525">
    <property type="protein sequence ID" value="GAG75580.1"/>
    <property type="molecule type" value="Genomic_DNA"/>
</dbReference>
<protein>
    <submittedName>
        <fullName evidence="1">Uncharacterized protein</fullName>
    </submittedName>
</protein>
<name>X1A0G0_9ZZZZ</name>
<dbReference type="AlphaFoldDB" id="X1A0G0"/>
<evidence type="ECO:0000313" key="1">
    <source>
        <dbReference type="EMBL" id="GAG75580.1"/>
    </source>
</evidence>
<proteinExistence type="predicted"/>
<sequence length="38" mass="4226">MPEPIKTETIRIYATLESFYAKIVENLVGVFGKSHSGV</sequence>
<reference evidence="1" key="1">
    <citation type="journal article" date="2014" name="Front. Microbiol.">
        <title>High frequency of phylogenetically diverse reductive dehalogenase-homologous genes in deep subseafloor sedimentary metagenomes.</title>
        <authorList>
            <person name="Kawai M."/>
            <person name="Futagami T."/>
            <person name="Toyoda A."/>
            <person name="Takaki Y."/>
            <person name="Nishi S."/>
            <person name="Hori S."/>
            <person name="Arai W."/>
            <person name="Tsubouchi T."/>
            <person name="Morono Y."/>
            <person name="Uchiyama I."/>
            <person name="Ito T."/>
            <person name="Fujiyama A."/>
            <person name="Inagaki F."/>
            <person name="Takami H."/>
        </authorList>
    </citation>
    <scope>NUCLEOTIDE SEQUENCE</scope>
    <source>
        <strain evidence="1">Expedition CK06-06</strain>
    </source>
</reference>
<comment type="caution">
    <text evidence="1">The sequence shown here is derived from an EMBL/GenBank/DDBJ whole genome shotgun (WGS) entry which is preliminary data.</text>
</comment>
<organism evidence="1">
    <name type="scientific">marine sediment metagenome</name>
    <dbReference type="NCBI Taxonomy" id="412755"/>
    <lineage>
        <taxon>unclassified sequences</taxon>
        <taxon>metagenomes</taxon>
        <taxon>ecological metagenomes</taxon>
    </lineage>
</organism>
<feature type="non-terminal residue" evidence="1">
    <location>
        <position position="38"/>
    </location>
</feature>
<gene>
    <name evidence="1" type="ORF">S01H4_34946</name>
</gene>